<comment type="caution">
    <text evidence="2">The sequence shown here is derived from an EMBL/GenBank/DDBJ whole genome shotgun (WGS) entry which is preliminary data.</text>
</comment>
<reference evidence="2 3" key="1">
    <citation type="journal article" date="2019" name="Int. J. Syst. Evol. Microbiol.">
        <title>The Global Catalogue of Microorganisms (GCM) 10K type strain sequencing project: providing services to taxonomists for standard genome sequencing and annotation.</title>
        <authorList>
            <consortium name="The Broad Institute Genomics Platform"/>
            <consortium name="The Broad Institute Genome Sequencing Center for Infectious Disease"/>
            <person name="Wu L."/>
            <person name="Ma J."/>
        </authorList>
    </citation>
    <scope>NUCLEOTIDE SEQUENCE [LARGE SCALE GENOMIC DNA]</scope>
    <source>
        <strain evidence="2 3">JCM 4565</strain>
    </source>
</reference>
<proteinExistence type="predicted"/>
<evidence type="ECO:0000313" key="3">
    <source>
        <dbReference type="Proteomes" id="UP001500063"/>
    </source>
</evidence>
<name>A0ABN0WSB1_9ACTN</name>
<dbReference type="Proteomes" id="UP001500063">
    <property type="component" value="Unassembled WGS sequence"/>
</dbReference>
<evidence type="ECO:0000313" key="2">
    <source>
        <dbReference type="EMBL" id="GAA0345523.1"/>
    </source>
</evidence>
<keyword evidence="3" id="KW-1185">Reference proteome</keyword>
<evidence type="ECO:0000256" key="1">
    <source>
        <dbReference type="SAM" id="MobiDB-lite"/>
    </source>
</evidence>
<accession>A0ABN0WSB1</accession>
<feature type="region of interest" description="Disordered" evidence="1">
    <location>
        <begin position="25"/>
        <end position="57"/>
    </location>
</feature>
<protein>
    <submittedName>
        <fullName evidence="2">Uncharacterized protein</fullName>
    </submittedName>
</protein>
<gene>
    <name evidence="2" type="ORF">GCM10010319_22300</name>
</gene>
<sequence length="103" mass="11461">MLLSCRRRKTECTVSHYPYRWGTARQGEPVPARHQIPSKTCRRSRGGRPIPGVGNSDSSRLPLFVRQIPASRYKIVLRCRLVPGGAPVPGGVSRSCRAGPRWP</sequence>
<organism evidence="2 3">
    <name type="scientific">Streptomyces blastmyceticus</name>
    <dbReference type="NCBI Taxonomy" id="68180"/>
    <lineage>
        <taxon>Bacteria</taxon>
        <taxon>Bacillati</taxon>
        <taxon>Actinomycetota</taxon>
        <taxon>Actinomycetes</taxon>
        <taxon>Kitasatosporales</taxon>
        <taxon>Streptomycetaceae</taxon>
        <taxon>Streptomyces</taxon>
    </lineage>
</organism>
<dbReference type="EMBL" id="BAAABW010000013">
    <property type="protein sequence ID" value="GAA0345523.1"/>
    <property type="molecule type" value="Genomic_DNA"/>
</dbReference>